<feature type="binding site" evidence="8">
    <location>
        <position position="209"/>
    </location>
    <ligand>
        <name>Zn(2+)</name>
        <dbReference type="ChEBI" id="CHEBI:29105"/>
        <label>1</label>
        <note>catalytic</note>
    </ligand>
</feature>
<feature type="domain" description="Metallo-beta-lactamase" evidence="9">
    <location>
        <begin position="199"/>
        <end position="268"/>
    </location>
</feature>
<dbReference type="GeneID" id="95967190"/>
<keyword evidence="11" id="KW-1185">Reference proteome</keyword>
<evidence type="ECO:0000256" key="4">
    <source>
        <dbReference type="ARBA" id="ARBA00022723"/>
    </source>
</evidence>
<accession>A0AAX4NG27</accession>
<dbReference type="EMBL" id="CP133772">
    <property type="protein sequence ID" value="WYX99917.1"/>
    <property type="molecule type" value="Genomic_DNA"/>
</dbReference>
<name>A0AAX4NG27_9ARCH</name>
<dbReference type="InterPro" id="IPR036866">
    <property type="entry name" value="RibonucZ/Hydroxyglut_hydro"/>
</dbReference>
<evidence type="ECO:0000256" key="8">
    <source>
        <dbReference type="HAMAP-Rule" id="MF_01818"/>
    </source>
</evidence>
<dbReference type="GO" id="GO:0042781">
    <property type="term" value="F:3'-tRNA processing endoribonuclease activity"/>
    <property type="evidence" value="ECO:0007669"/>
    <property type="project" value="UniProtKB-UniRule"/>
</dbReference>
<evidence type="ECO:0000256" key="1">
    <source>
        <dbReference type="ARBA" id="ARBA00011738"/>
    </source>
</evidence>
<comment type="similarity">
    <text evidence="8">Belongs to the RNase Z family.</text>
</comment>
<dbReference type="InterPro" id="IPR013471">
    <property type="entry name" value="RNase_Z/BN"/>
</dbReference>
<dbReference type="Gene3D" id="3.60.15.10">
    <property type="entry name" value="Ribonuclease Z/Hydroxyacylglutathione hydrolase-like"/>
    <property type="match status" value="1"/>
</dbReference>
<feature type="active site" description="Proton acceptor" evidence="8">
    <location>
        <position position="68"/>
    </location>
</feature>
<dbReference type="Proteomes" id="UP001451606">
    <property type="component" value="Chromosome"/>
</dbReference>
<comment type="cofactor">
    <cofactor evidence="8">
        <name>Zn(2+)</name>
        <dbReference type="ChEBI" id="CHEBI:29105"/>
    </cofactor>
    <text evidence="8">Binds 2 Zn(2+) ions.</text>
</comment>
<keyword evidence="5 8" id="KW-0255">Endonuclease</keyword>
<keyword evidence="2 8" id="KW-0819">tRNA processing</keyword>
<organism evidence="10 11">
    <name type="scientific">Oxyplasma meridianum</name>
    <dbReference type="NCBI Taxonomy" id="3073602"/>
    <lineage>
        <taxon>Archaea</taxon>
        <taxon>Methanobacteriati</taxon>
        <taxon>Thermoplasmatota</taxon>
        <taxon>Thermoplasmata</taxon>
        <taxon>Thermoplasmatales</taxon>
        <taxon>Thermoplasmataceae</taxon>
        <taxon>Oxyplasma</taxon>
    </lineage>
</organism>
<feature type="binding site" evidence="8">
    <location>
        <position position="141"/>
    </location>
    <ligand>
        <name>Zn(2+)</name>
        <dbReference type="ChEBI" id="CHEBI:29105"/>
        <label>1</label>
        <note>catalytic</note>
    </ligand>
</feature>
<keyword evidence="6 8" id="KW-0378">Hydrolase</keyword>
<evidence type="ECO:0000256" key="5">
    <source>
        <dbReference type="ARBA" id="ARBA00022759"/>
    </source>
</evidence>
<evidence type="ECO:0000313" key="11">
    <source>
        <dbReference type="Proteomes" id="UP001451606"/>
    </source>
</evidence>
<dbReference type="HAMAP" id="MF_01818">
    <property type="entry name" value="RNase_Z_BN"/>
    <property type="match status" value="1"/>
</dbReference>
<feature type="binding site" evidence="8">
    <location>
        <position position="66"/>
    </location>
    <ligand>
        <name>Zn(2+)</name>
        <dbReference type="ChEBI" id="CHEBI:29105"/>
        <label>1</label>
        <note>catalytic</note>
    </ligand>
</feature>
<keyword evidence="4 8" id="KW-0479">Metal-binding</keyword>
<dbReference type="PANTHER" id="PTHR46018:SF2">
    <property type="entry name" value="ZINC PHOSPHODIESTERASE ELAC PROTEIN 1"/>
    <property type="match status" value="1"/>
</dbReference>
<keyword evidence="7 8" id="KW-0862">Zinc</keyword>
<comment type="subunit">
    <text evidence="1 8">Homodimer.</text>
</comment>
<dbReference type="NCBIfam" id="TIGR02651">
    <property type="entry name" value="RNase_Z"/>
    <property type="match status" value="1"/>
</dbReference>
<comment type="catalytic activity">
    <reaction evidence="8">
        <text>Endonucleolytic cleavage of RNA, removing extra 3' nucleotides from tRNA precursor, generating 3' termini of tRNAs. A 3'-hydroxy group is left at the tRNA terminus and a 5'-phosphoryl group is left at the trailer molecule.</text>
        <dbReference type="EC" id="3.1.26.11"/>
    </reaction>
</comment>
<evidence type="ECO:0000256" key="7">
    <source>
        <dbReference type="ARBA" id="ARBA00022833"/>
    </source>
</evidence>
<feature type="binding site" evidence="8">
    <location>
        <position position="267"/>
    </location>
    <ligand>
        <name>Zn(2+)</name>
        <dbReference type="ChEBI" id="CHEBI:29105"/>
        <label>2</label>
        <note>catalytic</note>
    </ligand>
</feature>
<feature type="binding site" evidence="8">
    <location>
        <position position="209"/>
    </location>
    <ligand>
        <name>Zn(2+)</name>
        <dbReference type="ChEBI" id="CHEBI:29105"/>
        <label>2</label>
        <note>catalytic</note>
    </ligand>
</feature>
<evidence type="ECO:0000259" key="9">
    <source>
        <dbReference type="Pfam" id="PF12706"/>
    </source>
</evidence>
<feature type="binding site" evidence="8">
    <location>
        <position position="64"/>
    </location>
    <ligand>
        <name>Zn(2+)</name>
        <dbReference type="ChEBI" id="CHEBI:29105"/>
        <label>1</label>
        <note>catalytic</note>
    </ligand>
</feature>
<dbReference type="CDD" id="cd07717">
    <property type="entry name" value="RNaseZ_ZiPD-like_MBL-fold"/>
    <property type="match status" value="1"/>
</dbReference>
<evidence type="ECO:0000256" key="3">
    <source>
        <dbReference type="ARBA" id="ARBA00022722"/>
    </source>
</evidence>
<comment type="function">
    <text evidence="8">Zinc phosphodiesterase, which displays some tRNA 3'-processing endonuclease activity. Probably involved in tRNA maturation, by removing a 3'-trailer from precursor tRNA.</text>
</comment>
<dbReference type="AlphaFoldDB" id="A0AAX4NG27"/>
<reference evidence="10 11" key="1">
    <citation type="submission" date="2023-09" db="EMBL/GenBank/DDBJ databases">
        <authorList>
            <person name="Golyshina O.V."/>
            <person name="Lunev E.A."/>
            <person name="Bargiela R."/>
            <person name="Gaines M.C."/>
            <person name="Daum B."/>
            <person name="Bale N.J."/>
            <person name="Koenen M."/>
            <person name="Sinninghe Damst J.S."/>
            <person name="Yakimov M."/>
            <person name="Golyshin P.N."/>
        </authorList>
    </citation>
    <scope>NUCLEOTIDE SEQUENCE [LARGE SCALE GENOMIC DNA]</scope>
    <source>
        <strain evidence="10 11">M1</strain>
    </source>
</reference>
<dbReference type="GO" id="GO:0008270">
    <property type="term" value="F:zinc ion binding"/>
    <property type="evidence" value="ECO:0007669"/>
    <property type="project" value="UniProtKB-UniRule"/>
</dbReference>
<dbReference type="RefSeq" id="WP_393971876.1">
    <property type="nucleotide sequence ID" value="NZ_CP133772.1"/>
</dbReference>
<keyword evidence="3 8" id="KW-0540">Nuclease</keyword>
<dbReference type="Pfam" id="PF23023">
    <property type="entry name" value="Anti-Pycsar_Apyc1"/>
    <property type="match status" value="1"/>
</dbReference>
<evidence type="ECO:0000256" key="2">
    <source>
        <dbReference type="ARBA" id="ARBA00022694"/>
    </source>
</evidence>
<gene>
    <name evidence="8 10" type="primary">rnz</name>
    <name evidence="10" type="ORF">OXIME_000463</name>
</gene>
<protein>
    <recommendedName>
        <fullName evidence="8">Ribonuclease Z</fullName>
        <shortName evidence="8">RNase Z</shortName>
        <ecNumber evidence="8">3.1.26.11</ecNumber>
    </recommendedName>
    <alternativeName>
        <fullName evidence="8">tRNA 3 endonuclease</fullName>
    </alternativeName>
    <alternativeName>
        <fullName evidence="8">tRNase Z</fullName>
    </alternativeName>
</protein>
<sequence>MASIVNITFLGTGGSWPFPGRGLPSIALQIDDTLNLLDCGEGTQKQIMKSNLSFMQIDNIFITHFHGDHFLGLLGLVQSMSFNGRDGDLNIYGPPGAISIISNALNVGYYSLNFRITVNELLLNEEYDFRTFTVTVHKNDHPVPAYSYRFHEKDLVKIDGEKAKQLGIPSRMLEKLRREGSVFYEGKVYRIQDVSAGIRKGRTVVYTGDTRPMEGMAEFARDADVLIHDTTTDSSLEPKVNEFGHSSSRQAAKIALKAGVKRFYLFHYSPRVDNVETLVEEARGIFPESYPSREILEYSIPAHKVAQDQDRGDSV</sequence>
<feature type="binding site" evidence="8">
    <location>
        <position position="69"/>
    </location>
    <ligand>
        <name>Zn(2+)</name>
        <dbReference type="ChEBI" id="CHEBI:29105"/>
        <label>2</label>
        <note>catalytic</note>
    </ligand>
</feature>
<dbReference type="EC" id="3.1.26.11" evidence="8"/>
<dbReference type="InterPro" id="IPR001279">
    <property type="entry name" value="Metallo-B-lactamas"/>
</dbReference>
<dbReference type="PANTHER" id="PTHR46018">
    <property type="entry name" value="ZINC PHOSPHODIESTERASE ELAC PROTEIN 1"/>
    <property type="match status" value="1"/>
</dbReference>
<feature type="binding site" evidence="8">
    <location>
        <position position="68"/>
    </location>
    <ligand>
        <name>Zn(2+)</name>
        <dbReference type="ChEBI" id="CHEBI:29105"/>
        <label>2</label>
        <note>catalytic</note>
    </ligand>
</feature>
<proteinExistence type="inferred from homology"/>
<dbReference type="KEGG" id="omr:OXIME_000463"/>
<dbReference type="SUPFAM" id="SSF56281">
    <property type="entry name" value="Metallo-hydrolase/oxidoreductase"/>
    <property type="match status" value="1"/>
</dbReference>
<dbReference type="Pfam" id="PF12706">
    <property type="entry name" value="Lactamase_B_2"/>
    <property type="match status" value="1"/>
</dbReference>
<dbReference type="NCBIfam" id="NF000801">
    <property type="entry name" value="PRK00055.1-3"/>
    <property type="match status" value="1"/>
</dbReference>
<evidence type="ECO:0000256" key="6">
    <source>
        <dbReference type="ARBA" id="ARBA00022801"/>
    </source>
</evidence>
<evidence type="ECO:0000313" key="10">
    <source>
        <dbReference type="EMBL" id="WYX99917.1"/>
    </source>
</evidence>